<name>A0A2H3CRA6_ARMGA</name>
<dbReference type="AlphaFoldDB" id="A0A2H3CRA6"/>
<feature type="region of interest" description="Disordered" evidence="1">
    <location>
        <begin position="68"/>
        <end position="101"/>
    </location>
</feature>
<dbReference type="OrthoDB" id="73875at2759"/>
<gene>
    <name evidence="2" type="ORF">ARMGADRAFT_1088428</name>
</gene>
<reference evidence="3" key="1">
    <citation type="journal article" date="2017" name="Nat. Ecol. Evol.">
        <title>Genome expansion and lineage-specific genetic innovations in the forest pathogenic fungi Armillaria.</title>
        <authorList>
            <person name="Sipos G."/>
            <person name="Prasanna A.N."/>
            <person name="Walter M.C."/>
            <person name="O'Connor E."/>
            <person name="Balint B."/>
            <person name="Krizsan K."/>
            <person name="Kiss B."/>
            <person name="Hess J."/>
            <person name="Varga T."/>
            <person name="Slot J."/>
            <person name="Riley R."/>
            <person name="Boka B."/>
            <person name="Rigling D."/>
            <person name="Barry K."/>
            <person name="Lee J."/>
            <person name="Mihaltcheva S."/>
            <person name="LaButti K."/>
            <person name="Lipzen A."/>
            <person name="Waldron R."/>
            <person name="Moloney N.M."/>
            <person name="Sperisen C."/>
            <person name="Kredics L."/>
            <person name="Vagvoelgyi C."/>
            <person name="Patrignani A."/>
            <person name="Fitzpatrick D."/>
            <person name="Nagy I."/>
            <person name="Doyle S."/>
            <person name="Anderson J.B."/>
            <person name="Grigoriev I.V."/>
            <person name="Gueldener U."/>
            <person name="Muensterkoetter M."/>
            <person name="Nagy L.G."/>
        </authorList>
    </citation>
    <scope>NUCLEOTIDE SEQUENCE [LARGE SCALE GENOMIC DNA]</scope>
    <source>
        <strain evidence="3">Ar21-2</strain>
    </source>
</reference>
<sequence length="160" mass="17551">MNQRMPGPNASIDLNRPGIRMNNVIFAANFHTRPLQAGSGVILSHPELTWQTHTLTCEYGEPQGISWAHPPTCSPSSDWGETQPPPWAVSNQWPEGTGARAADGALAENEATTDDDSAGGSNVICVEWSDEDFVYDEPLVESEIQLRFVVRRTSSKFRGL</sequence>
<dbReference type="Proteomes" id="UP000217790">
    <property type="component" value="Unassembled WGS sequence"/>
</dbReference>
<protein>
    <submittedName>
        <fullName evidence="2">Uncharacterized protein</fullName>
    </submittedName>
</protein>
<proteinExistence type="predicted"/>
<evidence type="ECO:0000313" key="3">
    <source>
        <dbReference type="Proteomes" id="UP000217790"/>
    </source>
</evidence>
<dbReference type="InParanoid" id="A0A2H3CRA6"/>
<dbReference type="EMBL" id="KZ293698">
    <property type="protein sequence ID" value="PBK84400.1"/>
    <property type="molecule type" value="Genomic_DNA"/>
</dbReference>
<evidence type="ECO:0000313" key="2">
    <source>
        <dbReference type="EMBL" id="PBK84400.1"/>
    </source>
</evidence>
<accession>A0A2H3CRA6</accession>
<organism evidence="2 3">
    <name type="scientific">Armillaria gallica</name>
    <name type="common">Bulbous honey fungus</name>
    <name type="synonym">Armillaria bulbosa</name>
    <dbReference type="NCBI Taxonomy" id="47427"/>
    <lineage>
        <taxon>Eukaryota</taxon>
        <taxon>Fungi</taxon>
        <taxon>Dikarya</taxon>
        <taxon>Basidiomycota</taxon>
        <taxon>Agaricomycotina</taxon>
        <taxon>Agaricomycetes</taxon>
        <taxon>Agaricomycetidae</taxon>
        <taxon>Agaricales</taxon>
        <taxon>Marasmiineae</taxon>
        <taxon>Physalacriaceae</taxon>
        <taxon>Armillaria</taxon>
    </lineage>
</organism>
<evidence type="ECO:0000256" key="1">
    <source>
        <dbReference type="SAM" id="MobiDB-lite"/>
    </source>
</evidence>
<keyword evidence="3" id="KW-1185">Reference proteome</keyword>